<comment type="caution">
    <text evidence="6">The sequence shown here is derived from an EMBL/GenBank/DDBJ whole genome shotgun (WGS) entry which is preliminary data.</text>
</comment>
<organism evidence="6 7">
    <name type="scientific">Vreelandella rituensis</name>
    <dbReference type="NCBI Taxonomy" id="2282306"/>
    <lineage>
        <taxon>Bacteria</taxon>
        <taxon>Pseudomonadati</taxon>
        <taxon>Pseudomonadota</taxon>
        <taxon>Gammaproteobacteria</taxon>
        <taxon>Oceanospirillales</taxon>
        <taxon>Halomonadaceae</taxon>
        <taxon>Vreelandella</taxon>
    </lineage>
</organism>
<evidence type="ECO:0000256" key="1">
    <source>
        <dbReference type="ARBA" id="ARBA00004141"/>
    </source>
</evidence>
<proteinExistence type="predicted"/>
<comment type="subcellular location">
    <subcellularLocation>
        <location evidence="1">Membrane</location>
        <topology evidence="1">Multi-pass membrane protein</topology>
    </subcellularLocation>
</comment>
<dbReference type="RefSeq" id="WP_114485877.1">
    <property type="nucleotide sequence ID" value="NZ_CBCSHM010000013.1"/>
</dbReference>
<accession>A0A368U9Y8</accession>
<evidence type="ECO:0000313" key="7">
    <source>
        <dbReference type="Proteomes" id="UP000253204"/>
    </source>
</evidence>
<dbReference type="AlphaFoldDB" id="A0A368U9Y8"/>
<keyword evidence="7" id="KW-1185">Reference proteome</keyword>
<feature type="transmembrane region" description="Helical" evidence="5">
    <location>
        <begin position="20"/>
        <end position="41"/>
    </location>
</feature>
<keyword evidence="3 5" id="KW-1133">Transmembrane helix</keyword>
<evidence type="ECO:0000313" key="6">
    <source>
        <dbReference type="EMBL" id="RCV92942.1"/>
    </source>
</evidence>
<name>A0A368U9Y8_9GAMM</name>
<evidence type="ECO:0000256" key="3">
    <source>
        <dbReference type="ARBA" id="ARBA00022989"/>
    </source>
</evidence>
<evidence type="ECO:0008006" key="8">
    <source>
        <dbReference type="Google" id="ProtNLM"/>
    </source>
</evidence>
<protein>
    <recommendedName>
        <fullName evidence="8">DUF4870 domain-containing protein</fullName>
    </recommendedName>
</protein>
<dbReference type="OrthoDB" id="5405464at2"/>
<evidence type="ECO:0000256" key="5">
    <source>
        <dbReference type="SAM" id="Phobius"/>
    </source>
</evidence>
<dbReference type="Pfam" id="PF09685">
    <property type="entry name" value="MamF_MmsF"/>
    <property type="match status" value="1"/>
</dbReference>
<feature type="transmembrane region" description="Helical" evidence="5">
    <location>
        <begin position="61"/>
        <end position="79"/>
    </location>
</feature>
<sequence>MSQTYISRDETRTPQIIYGLYLAGIFTANLTLFIGVIIAYVYRKDAAPWLQTHYRYQIRTFWIGMLYSSIVFVLSIIYIGVLLWPLLAIWLAVRCILGWLAIRKQQPPARPDSWLW</sequence>
<keyword evidence="2 5" id="KW-0812">Transmembrane</keyword>
<reference evidence="6 7" key="1">
    <citation type="submission" date="2018-07" db="EMBL/GenBank/DDBJ databases">
        <title>Halomonas rutogse sp. nov., isolated from Lake TangqianCo on Tibetan Plateau.</title>
        <authorList>
            <person name="Lu H."/>
            <person name="Xing P."/>
            <person name="Wu Q."/>
        </authorList>
    </citation>
    <scope>NUCLEOTIDE SEQUENCE [LARGE SCALE GENOMIC DNA]</scope>
    <source>
        <strain evidence="6 7">TQ8S</strain>
    </source>
</reference>
<gene>
    <name evidence="6" type="ORF">DU506_05210</name>
</gene>
<dbReference type="EMBL" id="QPIJ01000007">
    <property type="protein sequence ID" value="RCV92942.1"/>
    <property type="molecule type" value="Genomic_DNA"/>
</dbReference>
<evidence type="ECO:0000256" key="2">
    <source>
        <dbReference type="ARBA" id="ARBA00022692"/>
    </source>
</evidence>
<dbReference type="InterPro" id="IPR019109">
    <property type="entry name" value="MamF_MmsF"/>
</dbReference>
<keyword evidence="4 5" id="KW-0472">Membrane</keyword>
<evidence type="ECO:0000256" key="4">
    <source>
        <dbReference type="ARBA" id="ARBA00023136"/>
    </source>
</evidence>
<dbReference type="Proteomes" id="UP000253204">
    <property type="component" value="Unassembled WGS sequence"/>
</dbReference>